<reference evidence="9" key="1">
    <citation type="submission" date="2023-07" db="EMBL/GenBank/DDBJ databases">
        <title>Genome content predicts the carbon catabolic preferences of heterotrophic bacteria.</title>
        <authorList>
            <person name="Gralka M."/>
        </authorList>
    </citation>
    <scope>NUCLEOTIDE SEQUENCE</scope>
    <source>
        <strain evidence="9">I2M16</strain>
    </source>
</reference>
<dbReference type="PANTHER" id="PTHR30511:SF0">
    <property type="entry name" value="ALANINE RACEMASE, CATABOLIC-RELATED"/>
    <property type="match status" value="1"/>
</dbReference>
<comment type="catalytic activity">
    <reaction evidence="1 5">
        <text>L-alanine = D-alanine</text>
        <dbReference type="Rhea" id="RHEA:20249"/>
        <dbReference type="ChEBI" id="CHEBI:57416"/>
        <dbReference type="ChEBI" id="CHEBI:57972"/>
        <dbReference type="EC" id="5.1.1.1"/>
    </reaction>
</comment>
<evidence type="ECO:0000256" key="6">
    <source>
        <dbReference type="PIRSR" id="PIRSR600821-50"/>
    </source>
</evidence>
<dbReference type="GO" id="GO:0005829">
    <property type="term" value="C:cytosol"/>
    <property type="evidence" value="ECO:0007669"/>
    <property type="project" value="TreeGrafter"/>
</dbReference>
<dbReference type="CDD" id="cd06827">
    <property type="entry name" value="PLPDE_III_AR_proteobact"/>
    <property type="match status" value="1"/>
</dbReference>
<evidence type="ECO:0000256" key="1">
    <source>
        <dbReference type="ARBA" id="ARBA00000316"/>
    </source>
</evidence>
<feature type="binding site" evidence="5 7">
    <location>
        <position position="131"/>
    </location>
    <ligand>
        <name>substrate</name>
    </ligand>
</feature>
<dbReference type="GO" id="GO:0030170">
    <property type="term" value="F:pyridoxal phosphate binding"/>
    <property type="evidence" value="ECO:0007669"/>
    <property type="project" value="UniProtKB-UniRule"/>
</dbReference>
<gene>
    <name evidence="9" type="primary">alr</name>
    <name evidence="9" type="ORF">Q4490_10135</name>
</gene>
<dbReference type="InterPro" id="IPR001608">
    <property type="entry name" value="Ala_racemase_N"/>
</dbReference>
<evidence type="ECO:0000313" key="9">
    <source>
        <dbReference type="EMBL" id="MDO6453923.1"/>
    </source>
</evidence>
<dbReference type="PROSITE" id="PS00395">
    <property type="entry name" value="ALANINE_RACEMASE"/>
    <property type="match status" value="1"/>
</dbReference>
<organism evidence="9 10">
    <name type="scientific">Neptunomonas phycophila</name>
    <dbReference type="NCBI Taxonomy" id="1572645"/>
    <lineage>
        <taxon>Bacteria</taxon>
        <taxon>Pseudomonadati</taxon>
        <taxon>Pseudomonadota</taxon>
        <taxon>Gammaproteobacteria</taxon>
        <taxon>Oceanospirillales</taxon>
        <taxon>Oceanospirillaceae</taxon>
        <taxon>Neptunomonas</taxon>
    </lineage>
</organism>
<comment type="function">
    <text evidence="5">Catalyzes the interconversion of L-alanine and D-alanine. May also act on other amino acids.</text>
</comment>
<dbReference type="Proteomes" id="UP001169862">
    <property type="component" value="Unassembled WGS sequence"/>
</dbReference>
<proteinExistence type="inferred from homology"/>
<dbReference type="SUPFAM" id="SSF51419">
    <property type="entry name" value="PLP-binding barrel"/>
    <property type="match status" value="1"/>
</dbReference>
<name>A0AAW7XLZ2_9GAMM</name>
<feature type="modified residue" description="N6-(pyridoxal phosphate)lysine" evidence="5 6">
    <location>
        <position position="35"/>
    </location>
</feature>
<dbReference type="GO" id="GO:0008784">
    <property type="term" value="F:alanine racemase activity"/>
    <property type="evidence" value="ECO:0007669"/>
    <property type="project" value="UniProtKB-UniRule"/>
</dbReference>
<dbReference type="RefSeq" id="WP_075180010.1">
    <property type="nucleotide sequence ID" value="NZ_JAUOPG010000006.1"/>
</dbReference>
<keyword evidence="4 5" id="KW-0413">Isomerase</keyword>
<feature type="binding site" evidence="5 7">
    <location>
        <position position="303"/>
    </location>
    <ligand>
        <name>substrate</name>
    </ligand>
</feature>
<dbReference type="GO" id="GO:0030632">
    <property type="term" value="P:D-alanine biosynthetic process"/>
    <property type="evidence" value="ECO:0007669"/>
    <property type="project" value="UniProtKB-UniRule"/>
</dbReference>
<dbReference type="InterPro" id="IPR011079">
    <property type="entry name" value="Ala_racemase_C"/>
</dbReference>
<dbReference type="SMART" id="SM01005">
    <property type="entry name" value="Ala_racemase_C"/>
    <property type="match status" value="1"/>
</dbReference>
<dbReference type="PANTHER" id="PTHR30511">
    <property type="entry name" value="ALANINE RACEMASE"/>
    <property type="match status" value="1"/>
</dbReference>
<dbReference type="SUPFAM" id="SSF50621">
    <property type="entry name" value="Alanine racemase C-terminal domain-like"/>
    <property type="match status" value="1"/>
</dbReference>
<dbReference type="InterPro" id="IPR009006">
    <property type="entry name" value="Ala_racemase/Decarboxylase_C"/>
</dbReference>
<sequence length="360" mass="39028">MGRAARAVINLPAILNNYRLAKSLAAGAKAVAVVKADAYGHGATRVARFLEADADAFGVACIEEAMELRAAGIKKPILLLEGFFTADELPVIAEQNFWTSLHRAEQVEMIRNADLSTPINVWLKMDSGMHRLGIEPEHFADTYQQLSSLSQVNEVVLMSHLACADELDSSHTRHQIDTFNSAVIGIDAPHSIANSPATLAWPELHRDWIRPGLMMYGASPFSESVEAASQLQCAMTLETEVIAIHTIQPGESVGYGATFTCERTTKVGTVAIGYGDGYSRHAGSGTPVFVNGQRTHIIGRVSMDMCTVDLTDLQDVSVGSRVELWGSELSVNEVAEHSGTIPYTLFTGVTKRVPRVYIES</sequence>
<comment type="pathway">
    <text evidence="5">Amino-acid biosynthesis; D-alanine biosynthesis; D-alanine from L-alanine: step 1/1.</text>
</comment>
<comment type="caution">
    <text evidence="9">The sequence shown here is derived from an EMBL/GenBank/DDBJ whole genome shotgun (WGS) entry which is preliminary data.</text>
</comment>
<comment type="similarity">
    <text evidence="5">Belongs to the alanine racemase family.</text>
</comment>
<dbReference type="Pfam" id="PF01168">
    <property type="entry name" value="Ala_racemase_N"/>
    <property type="match status" value="1"/>
</dbReference>
<dbReference type="AlphaFoldDB" id="A0AAW7XLZ2"/>
<evidence type="ECO:0000256" key="7">
    <source>
        <dbReference type="PIRSR" id="PIRSR600821-52"/>
    </source>
</evidence>
<accession>A0AAW7XLZ2</accession>
<dbReference type="Pfam" id="PF00842">
    <property type="entry name" value="Ala_racemase_C"/>
    <property type="match status" value="1"/>
</dbReference>
<feature type="active site" description="Proton acceptor; specific for D-alanine" evidence="5">
    <location>
        <position position="35"/>
    </location>
</feature>
<dbReference type="EC" id="5.1.1.1" evidence="5"/>
<evidence type="ECO:0000256" key="4">
    <source>
        <dbReference type="ARBA" id="ARBA00023235"/>
    </source>
</evidence>
<comment type="cofactor">
    <cofactor evidence="2 5 6">
        <name>pyridoxal 5'-phosphate</name>
        <dbReference type="ChEBI" id="CHEBI:597326"/>
    </cofactor>
</comment>
<protein>
    <recommendedName>
        <fullName evidence="5">Alanine racemase</fullName>
        <ecNumber evidence="5">5.1.1.1</ecNumber>
    </recommendedName>
</protein>
<evidence type="ECO:0000313" key="10">
    <source>
        <dbReference type="Proteomes" id="UP001169862"/>
    </source>
</evidence>
<dbReference type="InterPro" id="IPR020622">
    <property type="entry name" value="Ala_racemase_pyridoxalP-BS"/>
</dbReference>
<evidence type="ECO:0000256" key="2">
    <source>
        <dbReference type="ARBA" id="ARBA00001933"/>
    </source>
</evidence>
<dbReference type="Gene3D" id="2.40.37.10">
    <property type="entry name" value="Lyase, Ornithine Decarboxylase, Chain A, domain 1"/>
    <property type="match status" value="1"/>
</dbReference>
<dbReference type="FunFam" id="3.20.20.10:FF:000002">
    <property type="entry name" value="Alanine racemase"/>
    <property type="match status" value="1"/>
</dbReference>
<feature type="domain" description="Alanine racemase C-terminal" evidence="8">
    <location>
        <begin position="234"/>
        <end position="358"/>
    </location>
</feature>
<keyword evidence="3 5" id="KW-0663">Pyridoxal phosphate</keyword>
<dbReference type="InterPro" id="IPR000821">
    <property type="entry name" value="Ala_racemase"/>
</dbReference>
<evidence type="ECO:0000259" key="8">
    <source>
        <dbReference type="SMART" id="SM01005"/>
    </source>
</evidence>
<feature type="active site" description="Proton acceptor; specific for L-alanine" evidence="5">
    <location>
        <position position="255"/>
    </location>
</feature>
<evidence type="ECO:0000256" key="5">
    <source>
        <dbReference type="HAMAP-Rule" id="MF_01201"/>
    </source>
</evidence>
<dbReference type="Gene3D" id="3.20.20.10">
    <property type="entry name" value="Alanine racemase"/>
    <property type="match status" value="1"/>
</dbReference>
<dbReference type="NCBIfam" id="TIGR00492">
    <property type="entry name" value="alr"/>
    <property type="match status" value="1"/>
</dbReference>
<dbReference type="EMBL" id="JAUOPG010000006">
    <property type="protein sequence ID" value="MDO6453923.1"/>
    <property type="molecule type" value="Genomic_DNA"/>
</dbReference>
<dbReference type="InterPro" id="IPR029066">
    <property type="entry name" value="PLP-binding_barrel"/>
</dbReference>
<dbReference type="HAMAP" id="MF_01201">
    <property type="entry name" value="Ala_racemase"/>
    <property type="match status" value="1"/>
</dbReference>
<dbReference type="PRINTS" id="PR00992">
    <property type="entry name" value="ALARACEMASE"/>
</dbReference>
<evidence type="ECO:0000256" key="3">
    <source>
        <dbReference type="ARBA" id="ARBA00022898"/>
    </source>
</evidence>